<keyword evidence="5 6" id="KW-0472">Membrane</keyword>
<dbReference type="InterPro" id="IPR036259">
    <property type="entry name" value="MFS_trans_sf"/>
</dbReference>
<dbReference type="RefSeq" id="WP_043941252.1">
    <property type="nucleotide sequence ID" value="NZ_JWHT01000029.1"/>
</dbReference>
<evidence type="ECO:0000313" key="8">
    <source>
        <dbReference type="EMBL" id="KIU24208.1"/>
    </source>
</evidence>
<feature type="transmembrane region" description="Helical" evidence="6">
    <location>
        <begin position="258"/>
        <end position="280"/>
    </location>
</feature>
<dbReference type="Gene3D" id="1.20.1250.20">
    <property type="entry name" value="MFS general substrate transporter like domains"/>
    <property type="match status" value="2"/>
</dbReference>
<dbReference type="GO" id="GO:0005886">
    <property type="term" value="C:plasma membrane"/>
    <property type="evidence" value="ECO:0007669"/>
    <property type="project" value="UniProtKB-SubCell"/>
</dbReference>
<dbReference type="PATRIC" id="fig|137591.24.peg.1226"/>
<sequence>MNEQPISRQFFLMYALAFVGVWMAFIAPTMSGLQIRIGQIDPAHKASGLALVLGVGALLALVSNPIWGQLSDRHMGRWGRRKPFMFFGGLAGTVALFVLPLMQTVVGVVIAWSVVQLVFNAAIAALHAITSDVFPESERGKASVAVGVGGGVGTVFGIGLSAALVKMPILMFGVPALLGFIILLIFLVWYQDTPLQEAPVRAGVLKTVLDSYSFNWRQAPDFGKLLTGNFFILIGLNIITTYQVYVMSDRLGWSDAKVASMITVIYLISGASSMVANYIAGWLSDKYARYRGWIVGSALLLAGTATMFGFRPDLLILAAVLAGLAQGAENNVAYAALSLTMPDQENGGKWLGIGNMSMVLPQSIAPAVAPILLAIGNQSVNYVSLYLGAAIIAVIGAGVIMTIKKLQ</sequence>
<evidence type="ECO:0000256" key="3">
    <source>
        <dbReference type="ARBA" id="ARBA00022692"/>
    </source>
</evidence>
<dbReference type="PANTHER" id="PTHR23528">
    <property type="match status" value="1"/>
</dbReference>
<feature type="domain" description="Major facilitator superfamily (MFS) profile" evidence="7">
    <location>
        <begin position="8"/>
        <end position="407"/>
    </location>
</feature>
<feature type="transmembrane region" description="Helical" evidence="6">
    <location>
        <begin position="358"/>
        <end position="376"/>
    </location>
</feature>
<dbReference type="PROSITE" id="PS50850">
    <property type="entry name" value="MFS"/>
    <property type="match status" value="1"/>
</dbReference>
<evidence type="ECO:0000256" key="4">
    <source>
        <dbReference type="ARBA" id="ARBA00022989"/>
    </source>
</evidence>
<dbReference type="InterPro" id="IPR020846">
    <property type="entry name" value="MFS_dom"/>
</dbReference>
<name>A0A0D1JSJ9_9LACO</name>
<keyword evidence="4 6" id="KW-1133">Transmembrane helix</keyword>
<accession>A0A0D1JSJ9</accession>
<feature type="transmembrane region" description="Helical" evidence="6">
    <location>
        <begin position="84"/>
        <end position="103"/>
    </location>
</feature>
<keyword evidence="2" id="KW-0813">Transport</keyword>
<evidence type="ECO:0000313" key="9">
    <source>
        <dbReference type="Proteomes" id="UP000032289"/>
    </source>
</evidence>
<evidence type="ECO:0000256" key="6">
    <source>
        <dbReference type="SAM" id="Phobius"/>
    </source>
</evidence>
<dbReference type="Proteomes" id="UP000032289">
    <property type="component" value="Unassembled WGS sequence"/>
</dbReference>
<feature type="transmembrane region" description="Helical" evidence="6">
    <location>
        <begin position="12"/>
        <end position="31"/>
    </location>
</feature>
<feature type="transmembrane region" description="Helical" evidence="6">
    <location>
        <begin position="43"/>
        <end position="63"/>
    </location>
</feature>
<feature type="transmembrane region" description="Helical" evidence="6">
    <location>
        <begin position="142"/>
        <end position="163"/>
    </location>
</feature>
<dbReference type="InterPro" id="IPR011701">
    <property type="entry name" value="MFS"/>
</dbReference>
<reference evidence="8" key="1">
    <citation type="journal article" date="2015" name="Microbiology (Mosc.)">
        <title>Genomics of the Weissella cibaria species with an examination of its metabolic traits.</title>
        <authorList>
            <person name="Lynch K.M."/>
            <person name="Lucid A."/>
            <person name="Arendt E.K."/>
            <person name="Sleator R.D."/>
            <person name="Lucey B."/>
            <person name="Coffey A."/>
        </authorList>
    </citation>
    <scope>NUCLEOTIDE SEQUENCE [LARGE SCALE GENOMIC DNA]</scope>
    <source>
        <strain evidence="8">AB3b</strain>
    </source>
</reference>
<evidence type="ECO:0000256" key="5">
    <source>
        <dbReference type="ARBA" id="ARBA00023136"/>
    </source>
</evidence>
<dbReference type="PANTHER" id="PTHR23528:SF1">
    <property type="entry name" value="MAJOR FACILITATOR SUPERFAMILY (MFS) PROFILE DOMAIN-CONTAINING PROTEIN"/>
    <property type="match status" value="1"/>
</dbReference>
<dbReference type="SUPFAM" id="SSF103473">
    <property type="entry name" value="MFS general substrate transporter"/>
    <property type="match status" value="1"/>
</dbReference>
<dbReference type="GO" id="GO:0022857">
    <property type="term" value="F:transmembrane transporter activity"/>
    <property type="evidence" value="ECO:0007669"/>
    <property type="project" value="InterPro"/>
</dbReference>
<gene>
    <name evidence="8" type="ORF">ab3b_01255</name>
</gene>
<dbReference type="AlphaFoldDB" id="A0A0D1JSJ9"/>
<feature type="transmembrane region" description="Helical" evidence="6">
    <location>
        <begin position="225"/>
        <end position="246"/>
    </location>
</feature>
<feature type="transmembrane region" description="Helical" evidence="6">
    <location>
        <begin position="109"/>
        <end position="130"/>
    </location>
</feature>
<proteinExistence type="predicted"/>
<evidence type="ECO:0000256" key="2">
    <source>
        <dbReference type="ARBA" id="ARBA00022448"/>
    </source>
</evidence>
<feature type="transmembrane region" description="Helical" evidence="6">
    <location>
        <begin position="316"/>
        <end position="337"/>
    </location>
</feature>
<dbReference type="EMBL" id="JWHT01000029">
    <property type="protein sequence ID" value="KIU24208.1"/>
    <property type="molecule type" value="Genomic_DNA"/>
</dbReference>
<protein>
    <submittedName>
        <fullName evidence="8">Sugar (Glycoside-Pentoside-Hexuronide) transporter</fullName>
    </submittedName>
</protein>
<feature type="transmembrane region" description="Helical" evidence="6">
    <location>
        <begin position="292"/>
        <end position="310"/>
    </location>
</feature>
<feature type="transmembrane region" description="Helical" evidence="6">
    <location>
        <begin position="382"/>
        <end position="403"/>
    </location>
</feature>
<evidence type="ECO:0000256" key="1">
    <source>
        <dbReference type="ARBA" id="ARBA00004651"/>
    </source>
</evidence>
<feature type="transmembrane region" description="Helical" evidence="6">
    <location>
        <begin position="169"/>
        <end position="190"/>
    </location>
</feature>
<organism evidence="8 9">
    <name type="scientific">Weissella cibaria</name>
    <dbReference type="NCBI Taxonomy" id="137591"/>
    <lineage>
        <taxon>Bacteria</taxon>
        <taxon>Bacillati</taxon>
        <taxon>Bacillota</taxon>
        <taxon>Bacilli</taxon>
        <taxon>Lactobacillales</taxon>
        <taxon>Lactobacillaceae</taxon>
        <taxon>Weissella</taxon>
    </lineage>
</organism>
<evidence type="ECO:0000259" key="7">
    <source>
        <dbReference type="PROSITE" id="PS50850"/>
    </source>
</evidence>
<keyword evidence="3 6" id="KW-0812">Transmembrane</keyword>
<comment type="subcellular location">
    <subcellularLocation>
        <location evidence="1">Cell membrane</location>
        <topology evidence="1">Multi-pass membrane protein</topology>
    </subcellularLocation>
</comment>
<comment type="caution">
    <text evidence="8">The sequence shown here is derived from an EMBL/GenBank/DDBJ whole genome shotgun (WGS) entry which is preliminary data.</text>
</comment>
<dbReference type="Pfam" id="PF07690">
    <property type="entry name" value="MFS_1"/>
    <property type="match status" value="1"/>
</dbReference>